<evidence type="ECO:0000313" key="3">
    <source>
        <dbReference type="Proteomes" id="UP000317494"/>
    </source>
</evidence>
<protein>
    <submittedName>
        <fullName evidence="1">Uncharacterized protein</fullName>
    </submittedName>
</protein>
<dbReference type="EMBL" id="QEAN01000160">
    <property type="protein sequence ID" value="TPX45069.1"/>
    <property type="molecule type" value="Genomic_DNA"/>
</dbReference>
<comment type="caution">
    <text evidence="1">The sequence shown here is derived from an EMBL/GenBank/DDBJ whole genome shotgun (WGS) entry which is preliminary data.</text>
</comment>
<proteinExistence type="predicted"/>
<name>A0A507D107_9FUNG</name>
<dbReference type="AlphaFoldDB" id="A0A507D107"/>
<accession>A0A507D107</accession>
<evidence type="ECO:0000313" key="2">
    <source>
        <dbReference type="EMBL" id="TPX45069.1"/>
    </source>
</evidence>
<dbReference type="Proteomes" id="UP000317494">
    <property type="component" value="Unassembled WGS sequence"/>
</dbReference>
<dbReference type="VEuPathDB" id="FungiDB:SeMB42_g04122"/>
<gene>
    <name evidence="2" type="ORF">SeMB42_g04122</name>
    <name evidence="1" type="ORF">SeMB42_g04124</name>
</gene>
<keyword evidence="3" id="KW-1185">Reference proteome</keyword>
<organism evidence="1 3">
    <name type="scientific">Synchytrium endobioticum</name>
    <dbReference type="NCBI Taxonomy" id="286115"/>
    <lineage>
        <taxon>Eukaryota</taxon>
        <taxon>Fungi</taxon>
        <taxon>Fungi incertae sedis</taxon>
        <taxon>Chytridiomycota</taxon>
        <taxon>Chytridiomycota incertae sedis</taxon>
        <taxon>Chytridiomycetes</taxon>
        <taxon>Synchytriales</taxon>
        <taxon>Synchytriaceae</taxon>
        <taxon>Synchytrium</taxon>
    </lineage>
</organism>
<reference evidence="1 3" key="1">
    <citation type="journal article" date="2019" name="Sci. Rep.">
        <title>Comparative genomics of chytrid fungi reveal insights into the obligate biotrophic and pathogenic lifestyle of Synchytrium endobioticum.</title>
        <authorList>
            <person name="van de Vossenberg B.T.L.H."/>
            <person name="Warris S."/>
            <person name="Nguyen H.D.T."/>
            <person name="van Gent-Pelzer M.P.E."/>
            <person name="Joly D.L."/>
            <person name="van de Geest H.C."/>
            <person name="Bonants P.J.M."/>
            <person name="Smith D.S."/>
            <person name="Levesque C.A."/>
            <person name="van der Lee T.A.J."/>
        </authorList>
    </citation>
    <scope>NUCLEOTIDE SEQUENCE [LARGE SCALE GENOMIC DNA]</scope>
    <source>
        <strain evidence="1 3">MB42</strain>
    </source>
</reference>
<dbReference type="VEuPathDB" id="FungiDB:SeMB42_g04124"/>
<sequence length="151" mass="17317">MHSFRQKPLKHIEKLTKRLHQQLELATAPGNAACLSDKCLQRRNEGRIIRLRPRTLISPPLALRQELEPVVKAYCRLTRFEPLHMDADHQPINYLATSIVTNLKVNVQEHFMQFSLDPNIRAANSLFVAIDVPDAEEASRRVAEWDESQSG</sequence>
<dbReference type="EMBL" id="QEAN01000160">
    <property type="protein sequence ID" value="TPX45065.1"/>
    <property type="molecule type" value="Genomic_DNA"/>
</dbReference>
<evidence type="ECO:0000313" key="1">
    <source>
        <dbReference type="EMBL" id="TPX45065.1"/>
    </source>
</evidence>